<dbReference type="EMBL" id="HBGZ01018410">
    <property type="protein sequence ID" value="CAD9609468.1"/>
    <property type="molecule type" value="Transcribed_RNA"/>
</dbReference>
<sequence>MQEKWLKHPHYGLGGDPNGCAEMTKSEVNLNKLNPSGTTNKFTKLDLFRIGNYKYKEEGETIKASIAINDGVDPPPLSHRLQTHQRWLSLNLREVIAPFLDKKYQDKLQRVEEWVRHDDLDDSLVLHYNLATKQQTVTTTLRTDAANERTNNEESDDGGDEKKYLKGPNYGSGCVVYQKCQPLLFARDDS</sequence>
<name>A0A7S2LKW6_9STRA</name>
<gene>
    <name evidence="2" type="ORF">SMAR0320_LOCUS13238</name>
</gene>
<organism evidence="2">
    <name type="scientific">Skeletonema marinoi</name>
    <dbReference type="NCBI Taxonomy" id="267567"/>
    <lineage>
        <taxon>Eukaryota</taxon>
        <taxon>Sar</taxon>
        <taxon>Stramenopiles</taxon>
        <taxon>Ochrophyta</taxon>
        <taxon>Bacillariophyta</taxon>
        <taxon>Coscinodiscophyceae</taxon>
        <taxon>Thalassiosirophycidae</taxon>
        <taxon>Thalassiosirales</taxon>
        <taxon>Skeletonemataceae</taxon>
        <taxon>Skeletonema</taxon>
        <taxon>Skeletonema marinoi-dohrnii complex</taxon>
    </lineage>
</organism>
<proteinExistence type="predicted"/>
<evidence type="ECO:0000313" key="2">
    <source>
        <dbReference type="EMBL" id="CAD9609468.1"/>
    </source>
</evidence>
<accession>A0A7S2LKW6</accession>
<reference evidence="2" key="1">
    <citation type="submission" date="2021-01" db="EMBL/GenBank/DDBJ databases">
        <authorList>
            <person name="Corre E."/>
            <person name="Pelletier E."/>
            <person name="Niang G."/>
            <person name="Scheremetjew M."/>
            <person name="Finn R."/>
            <person name="Kale V."/>
            <person name="Holt S."/>
            <person name="Cochrane G."/>
            <person name="Meng A."/>
            <person name="Brown T."/>
            <person name="Cohen L."/>
        </authorList>
    </citation>
    <scope>NUCLEOTIDE SEQUENCE</scope>
    <source>
        <strain evidence="2">SM1012Den-03</strain>
    </source>
</reference>
<protein>
    <submittedName>
        <fullName evidence="2">Uncharacterized protein</fullName>
    </submittedName>
</protein>
<feature type="region of interest" description="Disordered" evidence="1">
    <location>
        <begin position="145"/>
        <end position="170"/>
    </location>
</feature>
<evidence type="ECO:0000256" key="1">
    <source>
        <dbReference type="SAM" id="MobiDB-lite"/>
    </source>
</evidence>
<dbReference type="AlphaFoldDB" id="A0A7S2LKW6"/>